<dbReference type="AlphaFoldDB" id="A0A5Q0C3F5"/>
<evidence type="ECO:0000313" key="2">
    <source>
        <dbReference type="Proteomes" id="UP000326881"/>
    </source>
</evidence>
<organism evidence="1 2">
    <name type="scientific">Rhizobium grahamii</name>
    <dbReference type="NCBI Taxonomy" id="1120045"/>
    <lineage>
        <taxon>Bacteria</taxon>
        <taxon>Pseudomonadati</taxon>
        <taxon>Pseudomonadota</taxon>
        <taxon>Alphaproteobacteria</taxon>
        <taxon>Hyphomicrobiales</taxon>
        <taxon>Rhizobiaceae</taxon>
        <taxon>Rhizobium/Agrobacterium group</taxon>
        <taxon>Rhizobium</taxon>
    </lineage>
</organism>
<reference evidence="1 2" key="1">
    <citation type="submission" date="2019-08" db="EMBL/GenBank/DDBJ databases">
        <title>Prosopis cineraria nodule microbiome.</title>
        <authorList>
            <person name="Ali R."/>
            <person name="Chaluvadi S.R."/>
            <person name="Wang X."/>
        </authorList>
    </citation>
    <scope>NUCLEOTIDE SEQUENCE [LARGE SCALE GENOMIC DNA]</scope>
    <source>
        <strain evidence="1 2">BG7</strain>
    </source>
</reference>
<gene>
    <name evidence="1" type="ORF">FZ934_08270</name>
</gene>
<keyword evidence="2" id="KW-1185">Reference proteome</keyword>
<protein>
    <recommendedName>
        <fullName evidence="3">TnsA endonuclease N-terminal domain-containing protein</fullName>
    </recommendedName>
</protein>
<dbReference type="RefSeq" id="WP_153270670.1">
    <property type="nucleotide sequence ID" value="NZ_CP043498.1"/>
</dbReference>
<dbReference type="Proteomes" id="UP000326881">
    <property type="component" value="Chromosome"/>
</dbReference>
<dbReference type="KEGG" id="rgr:FZ934_08270"/>
<name>A0A5Q0C3F5_9HYPH</name>
<sequence>MDTRLERVKIDLGEGCCMYRARDGGPIRFGANGRKRNATHIYNSAKVVNHILPAESDAEFQVMQLLDLSTSALTYMAQPHTLVFPRIGRRGKWRYTSDLEVIVPRWFVRQLEDGVPFAIAALKMPQRRAAADDLVRLVLEVKGASKYLDLGRLGDGPEDIARAQKRAAEKKDYEAKLQRANEIYRAHGYYFHIVEEMRDLRPFDLRHLPSILMDDTARVPRRLSELAWRYLRRCDGVTTYAEMIEVLGGGPTGREAANCLHAKGHIWIDLSQNPRPFTKVAMPPLLGSRQSLLAMMAHEEA</sequence>
<accession>A0A5Q0C3F5</accession>
<dbReference type="OrthoDB" id="9920082at2"/>
<evidence type="ECO:0008006" key="3">
    <source>
        <dbReference type="Google" id="ProtNLM"/>
    </source>
</evidence>
<dbReference type="EMBL" id="CP043498">
    <property type="protein sequence ID" value="QFY60428.1"/>
    <property type="molecule type" value="Genomic_DNA"/>
</dbReference>
<evidence type="ECO:0000313" key="1">
    <source>
        <dbReference type="EMBL" id="QFY60428.1"/>
    </source>
</evidence>
<proteinExistence type="predicted"/>